<evidence type="ECO:0000313" key="4">
    <source>
        <dbReference type="EMBL" id="CAF4058174.1"/>
    </source>
</evidence>
<sequence>MLLRAIRYCSTSQVYLNEREKLRMGLLLNKYPIKFIDQQFYRVLQKFNIDQPLTRNNYNALRQKVINTPFKEKVPVDYNRTMFVPVIYCSNMKAFPQKFHAL</sequence>
<dbReference type="EMBL" id="CAJNOQ010011185">
    <property type="protein sequence ID" value="CAF1270424.1"/>
    <property type="molecule type" value="Genomic_DNA"/>
</dbReference>
<name>A0A815BHJ4_9BILA</name>
<evidence type="ECO:0000259" key="1">
    <source>
        <dbReference type="Pfam" id="PF26215"/>
    </source>
</evidence>
<dbReference type="AlphaFoldDB" id="A0A815BHJ4"/>
<dbReference type="Pfam" id="PF26215">
    <property type="entry name" value="HTH_animal"/>
    <property type="match status" value="1"/>
</dbReference>
<dbReference type="EMBL" id="CAJOBC010023145">
    <property type="protein sequence ID" value="CAF4058174.1"/>
    <property type="molecule type" value="Genomic_DNA"/>
</dbReference>
<dbReference type="EMBL" id="CAJOBA010092375">
    <property type="protein sequence ID" value="CAF4489970.1"/>
    <property type="molecule type" value="Genomic_DNA"/>
</dbReference>
<proteinExistence type="predicted"/>
<dbReference type="OrthoDB" id="10020475at2759"/>
<comment type="caution">
    <text evidence="2">The sequence shown here is derived from an EMBL/GenBank/DDBJ whole genome shotgun (WGS) entry which is preliminary data.</text>
</comment>
<protein>
    <recommendedName>
        <fullName evidence="1">Helix-turn-helix domain-containing protein</fullName>
    </recommendedName>
</protein>
<feature type="domain" description="Helix-turn-helix" evidence="1">
    <location>
        <begin position="1"/>
        <end position="40"/>
    </location>
</feature>
<evidence type="ECO:0000313" key="6">
    <source>
        <dbReference type="Proteomes" id="UP000663829"/>
    </source>
</evidence>
<keyword evidence="6" id="KW-1185">Reference proteome</keyword>
<evidence type="ECO:0000313" key="2">
    <source>
        <dbReference type="EMBL" id="CAF1270424.1"/>
    </source>
</evidence>
<organism evidence="2 6">
    <name type="scientific">Didymodactylos carnosus</name>
    <dbReference type="NCBI Taxonomy" id="1234261"/>
    <lineage>
        <taxon>Eukaryota</taxon>
        <taxon>Metazoa</taxon>
        <taxon>Spiralia</taxon>
        <taxon>Gnathifera</taxon>
        <taxon>Rotifera</taxon>
        <taxon>Eurotatoria</taxon>
        <taxon>Bdelloidea</taxon>
        <taxon>Philodinida</taxon>
        <taxon>Philodinidae</taxon>
        <taxon>Didymodactylos</taxon>
    </lineage>
</organism>
<dbReference type="InterPro" id="IPR058912">
    <property type="entry name" value="HTH_animal"/>
</dbReference>
<reference evidence="2" key="1">
    <citation type="submission" date="2021-02" db="EMBL/GenBank/DDBJ databases">
        <authorList>
            <person name="Nowell W R."/>
        </authorList>
    </citation>
    <scope>NUCLEOTIDE SEQUENCE</scope>
</reference>
<gene>
    <name evidence="2" type="ORF">GPM918_LOCUS27055</name>
    <name evidence="3" type="ORF">OVA965_LOCUS44618</name>
    <name evidence="4" type="ORF">SRO942_LOCUS27319</name>
    <name evidence="5" type="ORF">TMI583_LOCUS47519</name>
</gene>
<evidence type="ECO:0000313" key="5">
    <source>
        <dbReference type="EMBL" id="CAF4489970.1"/>
    </source>
</evidence>
<dbReference type="EMBL" id="CAJNOK010064613">
    <property type="protein sequence ID" value="CAF1647068.1"/>
    <property type="molecule type" value="Genomic_DNA"/>
</dbReference>
<dbReference type="Proteomes" id="UP000681722">
    <property type="component" value="Unassembled WGS sequence"/>
</dbReference>
<dbReference type="Proteomes" id="UP000682733">
    <property type="component" value="Unassembled WGS sequence"/>
</dbReference>
<accession>A0A815BHJ4</accession>
<dbReference type="Proteomes" id="UP000677228">
    <property type="component" value="Unassembled WGS sequence"/>
</dbReference>
<evidence type="ECO:0000313" key="3">
    <source>
        <dbReference type="EMBL" id="CAF1647068.1"/>
    </source>
</evidence>
<dbReference type="Proteomes" id="UP000663829">
    <property type="component" value="Unassembled WGS sequence"/>
</dbReference>